<dbReference type="AlphaFoldDB" id="A0A1W6L5N0"/>
<dbReference type="GO" id="GO:0008684">
    <property type="term" value="F:2-oxopent-4-enoate hydratase activity"/>
    <property type="evidence" value="ECO:0007669"/>
    <property type="project" value="TreeGrafter"/>
</dbReference>
<dbReference type="Gene3D" id="3.90.850.10">
    <property type="entry name" value="Fumarylacetoacetase-like, C-terminal domain"/>
    <property type="match status" value="1"/>
</dbReference>
<evidence type="ECO:0000313" key="3">
    <source>
        <dbReference type="Proteomes" id="UP000193427"/>
    </source>
</evidence>
<gene>
    <name evidence="2" type="ORF">A4W93_06690</name>
</gene>
<organism evidence="2 3">
    <name type="scientific">Piscinibacter gummiphilus</name>
    <dbReference type="NCBI Taxonomy" id="946333"/>
    <lineage>
        <taxon>Bacteria</taxon>
        <taxon>Pseudomonadati</taxon>
        <taxon>Pseudomonadota</taxon>
        <taxon>Betaproteobacteria</taxon>
        <taxon>Burkholderiales</taxon>
        <taxon>Sphaerotilaceae</taxon>
        <taxon>Piscinibacter</taxon>
    </lineage>
</organism>
<dbReference type="Pfam" id="PF01557">
    <property type="entry name" value="FAA_hydrolase"/>
    <property type="match status" value="1"/>
</dbReference>
<keyword evidence="1" id="KW-0456">Lyase</keyword>
<dbReference type="EMBL" id="CP015118">
    <property type="protein sequence ID" value="ARN19629.1"/>
    <property type="molecule type" value="Genomic_DNA"/>
</dbReference>
<dbReference type="STRING" id="946333.A4W93_06690"/>
<dbReference type="InterPro" id="IPR050772">
    <property type="entry name" value="Hydratase-Decarb/MhpD_sf"/>
</dbReference>
<dbReference type="InterPro" id="IPR011234">
    <property type="entry name" value="Fumarylacetoacetase-like_C"/>
</dbReference>
<proteinExistence type="predicted"/>
<dbReference type="OrthoDB" id="9792137at2"/>
<dbReference type="PANTHER" id="PTHR30143:SF0">
    <property type="entry name" value="2-KETO-4-PENTENOATE HYDRATASE"/>
    <property type="match status" value="1"/>
</dbReference>
<protein>
    <submittedName>
        <fullName evidence="2">2-keto-4-pentenoate hydratase</fullName>
    </submittedName>
</protein>
<accession>A0A1W6L5N0</accession>
<dbReference type="GO" id="GO:0005737">
    <property type="term" value="C:cytoplasm"/>
    <property type="evidence" value="ECO:0007669"/>
    <property type="project" value="TreeGrafter"/>
</dbReference>
<evidence type="ECO:0000313" key="2">
    <source>
        <dbReference type="EMBL" id="ARN19629.1"/>
    </source>
</evidence>
<dbReference type="PANTHER" id="PTHR30143">
    <property type="entry name" value="ACID HYDRATASE"/>
    <property type="match status" value="1"/>
</dbReference>
<sequence>MSDMTPIQRAALDLREARSARKPIPRISETYGLTGAEQAYAVSRLNIEAGLAEGRRISGKKIGLTSRAVQQQLGVDQPDYGVLFADMELLDGEDVDTSRLIQPKAEGEVAFVVGRDLADEQLTWARFLAGLEYALPAIEIVDSAIQDWKITLVDTVADNASCGVYVLGHEPRRIGDLSLAGLGMDFRKNGQTASVGSGVACLGNPLLSAYWLAKTMRSLGEPLKAGDVVLSGALGPMFPFLAGDALDLEIAGLGRVRSRAV</sequence>
<evidence type="ECO:0000256" key="1">
    <source>
        <dbReference type="ARBA" id="ARBA00023239"/>
    </source>
</evidence>
<dbReference type="SUPFAM" id="SSF56529">
    <property type="entry name" value="FAH"/>
    <property type="match status" value="1"/>
</dbReference>
<dbReference type="Proteomes" id="UP000193427">
    <property type="component" value="Chromosome"/>
</dbReference>
<keyword evidence="3" id="KW-1185">Reference proteome</keyword>
<dbReference type="InterPro" id="IPR036663">
    <property type="entry name" value="Fumarylacetoacetase_C_sf"/>
</dbReference>
<name>A0A1W6L5N0_9BURK</name>
<reference evidence="2 3" key="1">
    <citation type="submission" date="2016-04" db="EMBL/GenBank/DDBJ databases">
        <title>Complete genome sequence of natural rubber-degrading, novel Gram-negative bacterium, Rhizobacter gummiphilus strain NS21.</title>
        <authorList>
            <person name="Tabata M."/>
            <person name="Kasai D."/>
            <person name="Fukuda M."/>
        </authorList>
    </citation>
    <scope>NUCLEOTIDE SEQUENCE [LARGE SCALE GENOMIC DNA]</scope>
    <source>
        <strain evidence="2 3">NS21</strain>
    </source>
</reference>
<dbReference type="KEGG" id="rgu:A4W93_06690"/>